<dbReference type="AlphaFoldDB" id="A0A8J7M688"/>
<comment type="similarity">
    <text evidence="1 9 10">Belongs to the acetokinase family.</text>
</comment>
<dbReference type="InterPro" id="IPR023865">
    <property type="entry name" value="Aliphatic_acid_kinase_CS"/>
</dbReference>
<evidence type="ECO:0000256" key="4">
    <source>
        <dbReference type="ARBA" id="ARBA00022723"/>
    </source>
</evidence>
<dbReference type="GO" id="GO:0006083">
    <property type="term" value="P:acetate metabolic process"/>
    <property type="evidence" value="ECO:0007669"/>
    <property type="project" value="TreeGrafter"/>
</dbReference>
<dbReference type="HAMAP" id="MF_00020">
    <property type="entry name" value="Acetate_kinase"/>
    <property type="match status" value="1"/>
</dbReference>
<keyword evidence="8 9" id="KW-0460">Magnesium</keyword>
<keyword evidence="6 9" id="KW-0418">Kinase</keyword>
<dbReference type="GO" id="GO:0005829">
    <property type="term" value="C:cytosol"/>
    <property type="evidence" value="ECO:0007669"/>
    <property type="project" value="TreeGrafter"/>
</dbReference>
<feature type="binding site" evidence="9">
    <location>
        <begin position="220"/>
        <end position="224"/>
    </location>
    <ligand>
        <name>ATP</name>
        <dbReference type="ChEBI" id="CHEBI:30616"/>
    </ligand>
</feature>
<comment type="pathway">
    <text evidence="9">Metabolic intermediate biosynthesis; acetyl-CoA biosynthesis; acetyl-CoA from acetate: step 1/2.</text>
</comment>
<keyword evidence="12" id="KW-1185">Reference proteome</keyword>
<feature type="binding site" evidence="9">
    <location>
        <position position="22"/>
    </location>
    <ligand>
        <name>Mg(2+)</name>
        <dbReference type="ChEBI" id="CHEBI:18420"/>
    </ligand>
</feature>
<evidence type="ECO:0000256" key="8">
    <source>
        <dbReference type="ARBA" id="ARBA00022842"/>
    </source>
</evidence>
<protein>
    <recommendedName>
        <fullName evidence="9">Acetate kinase</fullName>
        <ecNumber evidence="9">2.7.2.1</ecNumber>
    </recommendedName>
    <alternativeName>
        <fullName evidence="9">Acetokinase</fullName>
    </alternativeName>
</protein>
<dbReference type="PIRSF" id="PIRSF000722">
    <property type="entry name" value="Acetate_prop_kin"/>
    <property type="match status" value="1"/>
</dbReference>
<dbReference type="InterPro" id="IPR004372">
    <property type="entry name" value="Ac/propionate_kinase"/>
</dbReference>
<evidence type="ECO:0000313" key="11">
    <source>
        <dbReference type="EMBL" id="MBK0399214.1"/>
    </source>
</evidence>
<dbReference type="NCBIfam" id="TIGR00016">
    <property type="entry name" value="ackA"/>
    <property type="match status" value="1"/>
</dbReference>
<feature type="binding site" evidence="9">
    <location>
        <begin position="295"/>
        <end position="297"/>
    </location>
    <ligand>
        <name>ATP</name>
        <dbReference type="ChEBI" id="CHEBI:30616"/>
    </ligand>
</feature>
<feature type="binding site" evidence="9">
    <location>
        <position position="395"/>
    </location>
    <ligand>
        <name>Mg(2+)</name>
        <dbReference type="ChEBI" id="CHEBI:18420"/>
    </ligand>
</feature>
<feature type="binding site" evidence="9">
    <location>
        <position position="29"/>
    </location>
    <ligand>
        <name>ATP</name>
        <dbReference type="ChEBI" id="CHEBI:30616"/>
    </ligand>
</feature>
<evidence type="ECO:0000256" key="9">
    <source>
        <dbReference type="HAMAP-Rule" id="MF_00020"/>
    </source>
</evidence>
<dbReference type="PRINTS" id="PR00471">
    <property type="entry name" value="ACETATEKNASE"/>
</dbReference>
<comment type="cofactor">
    <cofactor evidence="9">
        <name>Mg(2+)</name>
        <dbReference type="ChEBI" id="CHEBI:18420"/>
    </cofactor>
    <cofactor evidence="9">
        <name>Mn(2+)</name>
        <dbReference type="ChEBI" id="CHEBI:29035"/>
    </cofactor>
    <text evidence="9">Mg(2+). Can also accept Mn(2+).</text>
</comment>
<evidence type="ECO:0000256" key="1">
    <source>
        <dbReference type="ARBA" id="ARBA00008748"/>
    </source>
</evidence>
<dbReference type="SUPFAM" id="SSF53067">
    <property type="entry name" value="Actin-like ATPase domain"/>
    <property type="match status" value="2"/>
</dbReference>
<dbReference type="Pfam" id="PF00871">
    <property type="entry name" value="Acetate_kinase"/>
    <property type="match status" value="1"/>
</dbReference>
<dbReference type="Proteomes" id="UP000655420">
    <property type="component" value="Unassembled WGS sequence"/>
</dbReference>
<dbReference type="GO" id="GO:0008776">
    <property type="term" value="F:acetate kinase activity"/>
    <property type="evidence" value="ECO:0007669"/>
    <property type="project" value="UniProtKB-UniRule"/>
</dbReference>
<evidence type="ECO:0000256" key="7">
    <source>
        <dbReference type="ARBA" id="ARBA00022840"/>
    </source>
</evidence>
<evidence type="ECO:0000256" key="2">
    <source>
        <dbReference type="ARBA" id="ARBA00022490"/>
    </source>
</evidence>
<gene>
    <name evidence="9" type="primary">ackA</name>
    <name evidence="11" type="ORF">H0I76_08435</name>
</gene>
<dbReference type="Gene3D" id="3.30.420.40">
    <property type="match status" value="2"/>
</dbReference>
<sequence>MSEKSTGPCVDRPARSSILTLNAGSSSIKFAIFDARAGDDPYLSGLADRIGSDAATVTAKDADGQPIALPEMPQAAGETHETTIAWLLPVLMEHASGTIVASGHRVVHGGTDFVVPAVLDEDALTVLERLVPLARTHQPHALAALRAVGRVWPGVPRIGCFDTAFHSTLSPVARAFALPQWVSDAGVRRYGFHGLSYEWIASRLPKHLGPVADGRVIAAHLGNGASLCGMIARRSQATTMGFTPLDGLMMGERPGVLDPGAVLFMLDEMGLDLAEVRRILFRESGLRGVSGLSNDMRALLASDRPEARFAVDLYVHRAVSQIGAIAAELGGCDALVFTAGVGEHAAPVRARIVEGCGWLGARLDHSANDAAAGGGARVISAADSRVPVWVVPTNEEAVIANATRALAGAA</sequence>
<comment type="catalytic activity">
    <reaction evidence="9">
        <text>acetate + ATP = acetyl phosphate + ADP</text>
        <dbReference type="Rhea" id="RHEA:11352"/>
        <dbReference type="ChEBI" id="CHEBI:22191"/>
        <dbReference type="ChEBI" id="CHEBI:30089"/>
        <dbReference type="ChEBI" id="CHEBI:30616"/>
        <dbReference type="ChEBI" id="CHEBI:456216"/>
        <dbReference type="EC" id="2.7.2.1"/>
    </reaction>
</comment>
<evidence type="ECO:0000256" key="6">
    <source>
        <dbReference type="ARBA" id="ARBA00022777"/>
    </source>
</evidence>
<evidence type="ECO:0000313" key="12">
    <source>
        <dbReference type="Proteomes" id="UP000655420"/>
    </source>
</evidence>
<reference evidence="11" key="1">
    <citation type="submission" date="2020-12" db="EMBL/GenBank/DDBJ databases">
        <title>Bacterial taxonomy.</title>
        <authorList>
            <person name="Pan X."/>
        </authorList>
    </citation>
    <scope>NUCLEOTIDE SEQUENCE</scope>
    <source>
        <strain evidence="11">M0105</strain>
    </source>
</reference>
<comment type="function">
    <text evidence="9">Catalyzes the formation of acetyl phosphate from acetate and ATP. Can also catalyze the reverse reaction.</text>
</comment>
<keyword evidence="4 9" id="KW-0479">Metal-binding</keyword>
<feature type="active site" description="Proton donor/acceptor" evidence="9">
    <location>
        <position position="162"/>
    </location>
</feature>
<comment type="subcellular location">
    <subcellularLocation>
        <location evidence="9">Cytoplasm</location>
    </subcellularLocation>
</comment>
<accession>A0A8J7M688</accession>
<name>A0A8J7M688_9RHOB</name>
<dbReference type="EMBL" id="JAEHHL010000004">
    <property type="protein sequence ID" value="MBK0399214.1"/>
    <property type="molecule type" value="Genomic_DNA"/>
</dbReference>
<feature type="binding site" evidence="9">
    <location>
        <position position="105"/>
    </location>
    <ligand>
        <name>substrate</name>
    </ligand>
</feature>
<evidence type="ECO:0000256" key="3">
    <source>
        <dbReference type="ARBA" id="ARBA00022679"/>
    </source>
</evidence>
<comment type="subunit">
    <text evidence="9">Homodimer.</text>
</comment>
<dbReference type="PANTHER" id="PTHR21060:SF21">
    <property type="entry name" value="ACETATE KINASE"/>
    <property type="match status" value="1"/>
</dbReference>
<dbReference type="UniPathway" id="UPA00340">
    <property type="reaction ID" value="UER00458"/>
</dbReference>
<dbReference type="EC" id="2.7.2.1" evidence="9"/>
<evidence type="ECO:0000256" key="10">
    <source>
        <dbReference type="RuleBase" id="RU003835"/>
    </source>
</evidence>
<feature type="site" description="Transition state stabilizer" evidence="9">
    <location>
        <position position="193"/>
    </location>
</feature>
<dbReference type="GO" id="GO:0006085">
    <property type="term" value="P:acetyl-CoA biosynthetic process"/>
    <property type="evidence" value="ECO:0007669"/>
    <property type="project" value="UniProtKB-UniRule"/>
</dbReference>
<feature type="site" description="Transition state stabilizer" evidence="9">
    <location>
        <position position="253"/>
    </location>
</feature>
<keyword evidence="3 9" id="KW-0808">Transferase</keyword>
<feature type="binding site" evidence="9">
    <location>
        <begin position="340"/>
        <end position="344"/>
    </location>
    <ligand>
        <name>ATP</name>
        <dbReference type="ChEBI" id="CHEBI:30616"/>
    </ligand>
</feature>
<evidence type="ECO:0000256" key="5">
    <source>
        <dbReference type="ARBA" id="ARBA00022741"/>
    </source>
</evidence>
<keyword evidence="2 9" id="KW-0963">Cytoplasm</keyword>
<dbReference type="GO" id="GO:0000287">
    <property type="term" value="F:magnesium ion binding"/>
    <property type="evidence" value="ECO:0007669"/>
    <property type="project" value="UniProtKB-UniRule"/>
</dbReference>
<dbReference type="GO" id="GO:0005524">
    <property type="term" value="F:ATP binding"/>
    <property type="evidence" value="ECO:0007669"/>
    <property type="project" value="UniProtKB-KW"/>
</dbReference>
<dbReference type="InterPro" id="IPR043129">
    <property type="entry name" value="ATPase_NBD"/>
</dbReference>
<keyword evidence="5 9" id="KW-0547">Nucleotide-binding</keyword>
<dbReference type="RefSeq" id="WP_200609261.1">
    <property type="nucleotide sequence ID" value="NZ_JAEHHL010000004.1"/>
</dbReference>
<dbReference type="PROSITE" id="PS01075">
    <property type="entry name" value="ACETATE_KINASE_1"/>
    <property type="match status" value="1"/>
</dbReference>
<dbReference type="InterPro" id="IPR000890">
    <property type="entry name" value="Aliphatic_acid_kin_short-chain"/>
</dbReference>
<organism evidence="11 12">
    <name type="scientific">Thermohalobaculum xanthum</name>
    <dbReference type="NCBI Taxonomy" id="2753746"/>
    <lineage>
        <taxon>Bacteria</taxon>
        <taxon>Pseudomonadati</taxon>
        <taxon>Pseudomonadota</taxon>
        <taxon>Alphaproteobacteria</taxon>
        <taxon>Rhodobacterales</taxon>
        <taxon>Paracoccaceae</taxon>
        <taxon>Thermohalobaculum</taxon>
    </lineage>
</organism>
<dbReference type="PANTHER" id="PTHR21060">
    <property type="entry name" value="ACETATE KINASE"/>
    <property type="match status" value="1"/>
</dbReference>
<comment type="caution">
    <text evidence="11">The sequence shown here is derived from an EMBL/GenBank/DDBJ whole genome shotgun (WGS) entry which is preliminary data.</text>
</comment>
<keyword evidence="7 9" id="KW-0067">ATP-binding</keyword>
<proteinExistence type="inferred from homology"/>